<dbReference type="OrthoDB" id="643885at2"/>
<dbReference type="PANTHER" id="PTHR10210">
    <property type="entry name" value="RIBOSE-PHOSPHATE DIPHOSPHOKINASE FAMILY MEMBER"/>
    <property type="match status" value="1"/>
</dbReference>
<accession>A0A0B5QLR5</accession>
<sequence>MIFLNDKEIEVKKFPNGESLINSQELNIKEWVNIIKLKFESDNDITHLIFLKEHLDELNIKCNLIIPYMPYSRMDRTEGFTVFTLKHLCRLINYLNFEEVSIYEPHSDVCVALLDTVKVINMSAILAKDLLEKVEDKNDSVYLVYPDAGAAKRYGKQIEYEKILTANKERDFKTGFINKLEINGTVENKNFKAIIVDDLCSKGGTFILTAKKLKEMGATEIYLVVTHCEDTIFDGEILKTDLITKVFTTNSILSKEHEKIEISSIV</sequence>
<keyword evidence="3" id="KW-0547">Nucleotide-binding</keyword>
<gene>
    <name evidence="7" type="ORF">LF65_02386</name>
</gene>
<dbReference type="GO" id="GO:0002189">
    <property type="term" value="C:ribose phosphate diphosphokinase complex"/>
    <property type="evidence" value="ECO:0007669"/>
    <property type="project" value="TreeGrafter"/>
</dbReference>
<evidence type="ECO:0000256" key="3">
    <source>
        <dbReference type="ARBA" id="ARBA00022741"/>
    </source>
</evidence>
<dbReference type="InterPro" id="IPR005946">
    <property type="entry name" value="Rib-P_diPkinase"/>
</dbReference>
<evidence type="ECO:0000256" key="5">
    <source>
        <dbReference type="ARBA" id="ARBA00022840"/>
    </source>
</evidence>
<keyword evidence="4 7" id="KW-0418">Kinase</keyword>
<evidence type="ECO:0000256" key="6">
    <source>
        <dbReference type="ARBA" id="ARBA00049535"/>
    </source>
</evidence>
<dbReference type="Pfam" id="PF14572">
    <property type="entry name" value="Pribosyl_synth"/>
    <property type="match status" value="1"/>
</dbReference>
<reference evidence="8" key="1">
    <citation type="submission" date="2014-12" db="EMBL/GenBank/DDBJ databases">
        <title>Genome sequence of Clostridium beijerinckii strain 59B.</title>
        <authorList>
            <person name="Little G.T."/>
            <person name="Minton N.P."/>
        </authorList>
    </citation>
    <scope>NUCLEOTIDE SEQUENCE [LARGE SCALE GENOMIC DNA]</scope>
    <source>
        <strain evidence="8">59B</strain>
    </source>
</reference>
<dbReference type="GO" id="GO:0000287">
    <property type="term" value="F:magnesium ion binding"/>
    <property type="evidence" value="ECO:0007669"/>
    <property type="project" value="InterPro"/>
</dbReference>
<comment type="catalytic activity">
    <reaction evidence="6">
        <text>D-ribose 5-phosphate + ATP = 5-phospho-alpha-D-ribose 1-diphosphate + AMP + H(+)</text>
        <dbReference type="Rhea" id="RHEA:15609"/>
        <dbReference type="ChEBI" id="CHEBI:15378"/>
        <dbReference type="ChEBI" id="CHEBI:30616"/>
        <dbReference type="ChEBI" id="CHEBI:58017"/>
        <dbReference type="ChEBI" id="CHEBI:78346"/>
        <dbReference type="ChEBI" id="CHEBI:456215"/>
        <dbReference type="EC" id="2.7.6.1"/>
    </reaction>
</comment>
<dbReference type="InterPro" id="IPR000836">
    <property type="entry name" value="PRTase_dom"/>
</dbReference>
<dbReference type="SUPFAM" id="SSF53271">
    <property type="entry name" value="PRTase-like"/>
    <property type="match status" value="2"/>
</dbReference>
<evidence type="ECO:0000313" key="7">
    <source>
        <dbReference type="EMBL" id="AJG98972.1"/>
    </source>
</evidence>
<dbReference type="GO" id="GO:0006164">
    <property type="term" value="P:purine nucleotide biosynthetic process"/>
    <property type="evidence" value="ECO:0007669"/>
    <property type="project" value="TreeGrafter"/>
</dbReference>
<evidence type="ECO:0000313" key="8">
    <source>
        <dbReference type="Proteomes" id="UP000031866"/>
    </source>
</evidence>
<dbReference type="STRING" id="1520.LF65_02386"/>
<dbReference type="InterPro" id="IPR029057">
    <property type="entry name" value="PRTase-like"/>
</dbReference>
<dbReference type="Proteomes" id="UP000031866">
    <property type="component" value="Chromosome"/>
</dbReference>
<dbReference type="GO" id="GO:0016301">
    <property type="term" value="F:kinase activity"/>
    <property type="evidence" value="ECO:0007669"/>
    <property type="project" value="UniProtKB-KW"/>
</dbReference>
<dbReference type="EMBL" id="CP010086">
    <property type="protein sequence ID" value="AJG98972.1"/>
    <property type="molecule type" value="Genomic_DNA"/>
</dbReference>
<evidence type="ECO:0000256" key="4">
    <source>
        <dbReference type="ARBA" id="ARBA00022777"/>
    </source>
</evidence>
<dbReference type="RefSeq" id="WP_041896253.1">
    <property type="nucleotide sequence ID" value="NZ_CP010086.2"/>
</dbReference>
<organism evidence="7 8">
    <name type="scientific">Clostridium beijerinckii</name>
    <name type="common">Clostridium MP</name>
    <dbReference type="NCBI Taxonomy" id="1520"/>
    <lineage>
        <taxon>Bacteria</taxon>
        <taxon>Bacillati</taxon>
        <taxon>Bacillota</taxon>
        <taxon>Clostridia</taxon>
        <taxon>Eubacteriales</taxon>
        <taxon>Clostridiaceae</taxon>
        <taxon>Clostridium</taxon>
    </lineage>
</organism>
<dbReference type="Gene3D" id="3.40.50.2020">
    <property type="match status" value="2"/>
</dbReference>
<proteinExistence type="predicted"/>
<evidence type="ECO:0000256" key="1">
    <source>
        <dbReference type="ARBA" id="ARBA00013247"/>
    </source>
</evidence>
<evidence type="ECO:0000256" key="2">
    <source>
        <dbReference type="ARBA" id="ARBA00022679"/>
    </source>
</evidence>
<name>A0A0B5QLR5_CLOBE</name>
<dbReference type="GO" id="GO:0004749">
    <property type="term" value="F:ribose phosphate diphosphokinase activity"/>
    <property type="evidence" value="ECO:0007669"/>
    <property type="project" value="UniProtKB-EC"/>
</dbReference>
<dbReference type="EC" id="2.7.6.1" evidence="1"/>
<protein>
    <recommendedName>
        <fullName evidence="1">ribose-phosphate diphosphokinase</fullName>
        <ecNumber evidence="1">2.7.6.1</ecNumber>
    </recommendedName>
</protein>
<dbReference type="PANTHER" id="PTHR10210:SF32">
    <property type="entry name" value="RIBOSE-PHOSPHATE PYROPHOSPHOKINASE 2"/>
    <property type="match status" value="1"/>
</dbReference>
<dbReference type="CDD" id="cd06223">
    <property type="entry name" value="PRTases_typeI"/>
    <property type="match status" value="1"/>
</dbReference>
<dbReference type="GO" id="GO:0005737">
    <property type="term" value="C:cytoplasm"/>
    <property type="evidence" value="ECO:0007669"/>
    <property type="project" value="TreeGrafter"/>
</dbReference>
<dbReference type="AlphaFoldDB" id="A0A0B5QLR5"/>
<dbReference type="GO" id="GO:0005524">
    <property type="term" value="F:ATP binding"/>
    <property type="evidence" value="ECO:0007669"/>
    <property type="project" value="UniProtKB-KW"/>
</dbReference>
<keyword evidence="2" id="KW-0808">Transferase</keyword>
<keyword evidence="5" id="KW-0067">ATP-binding</keyword>
<dbReference type="KEGG" id="cbei:LF65_02386"/>
<dbReference type="GO" id="GO:0006015">
    <property type="term" value="P:5-phosphoribose 1-diphosphate biosynthetic process"/>
    <property type="evidence" value="ECO:0007669"/>
    <property type="project" value="TreeGrafter"/>
</dbReference>